<organism evidence="2 3">
    <name type="scientific">Comamonas jiangduensis</name>
    <dbReference type="NCBI Taxonomy" id="1194168"/>
    <lineage>
        <taxon>Bacteria</taxon>
        <taxon>Pseudomonadati</taxon>
        <taxon>Pseudomonadota</taxon>
        <taxon>Betaproteobacteria</taxon>
        <taxon>Burkholderiales</taxon>
        <taxon>Comamonadaceae</taxon>
        <taxon>Comamonas</taxon>
    </lineage>
</organism>
<reference evidence="2 3" key="1">
    <citation type="submission" date="2024-08" db="EMBL/GenBank/DDBJ databases">
        <authorList>
            <person name="Feng Z."/>
            <person name="Ronholm J."/>
        </authorList>
    </citation>
    <scope>NUCLEOTIDE SEQUENCE [LARGE SCALE GENOMIC DNA]</scope>
    <source>
        <strain evidence="2 3">4-AB0-8</strain>
    </source>
</reference>
<comment type="caution">
    <text evidence="2">The sequence shown here is derived from an EMBL/GenBank/DDBJ whole genome shotgun (WGS) entry which is preliminary data.</text>
</comment>
<keyword evidence="1" id="KW-0732">Signal</keyword>
<gene>
    <name evidence="2" type="ORF">ACBP88_08015</name>
</gene>
<proteinExistence type="predicted"/>
<evidence type="ECO:0000313" key="3">
    <source>
        <dbReference type="Proteomes" id="UP001567350"/>
    </source>
</evidence>
<evidence type="ECO:0000256" key="1">
    <source>
        <dbReference type="SAM" id="SignalP"/>
    </source>
</evidence>
<keyword evidence="3" id="KW-1185">Reference proteome</keyword>
<sequence length="259" mass="26048">MKSLAILALSAIATAAMAAGQTGPTTLSISGSSTQIASVNGGYLKNTANSKTYANQNVSSNKGGADIEGTSKQTTILTNAHVSNEAKSAGDVAVQNLASNVGDVTVEQSKHFWVKGKSEQEVHVTNASLTNEANSSSGCYGSNCTDTAIAYQNAASNMGDITISGTSSQFVSITDGNTNVSNKALGRNTVAVQNMSSNYGKVDISGTSSQSTYIAGGATVANLATGANAVAYQNIASNDSCDPPPAVCVGPTCGLLASR</sequence>
<dbReference type="EMBL" id="JBGJLR010000006">
    <property type="protein sequence ID" value="MEZ2739411.1"/>
    <property type="molecule type" value="Genomic_DNA"/>
</dbReference>
<evidence type="ECO:0000313" key="2">
    <source>
        <dbReference type="EMBL" id="MEZ2739411.1"/>
    </source>
</evidence>
<dbReference type="Proteomes" id="UP001567350">
    <property type="component" value="Unassembled WGS sequence"/>
</dbReference>
<feature type="chain" id="PRO_5045532972" evidence="1">
    <location>
        <begin position="19"/>
        <end position="259"/>
    </location>
</feature>
<name>A0ABV4IC82_9BURK</name>
<protein>
    <submittedName>
        <fullName evidence="2">Uncharacterized protein</fullName>
    </submittedName>
</protein>
<dbReference type="RefSeq" id="WP_286999041.1">
    <property type="nucleotide sequence ID" value="NZ_DALYTO010000016.1"/>
</dbReference>
<feature type="signal peptide" evidence="1">
    <location>
        <begin position="1"/>
        <end position="18"/>
    </location>
</feature>
<accession>A0ABV4IC82</accession>